<feature type="compositionally biased region" description="Pro residues" evidence="1">
    <location>
        <begin position="248"/>
        <end position="259"/>
    </location>
</feature>
<dbReference type="AlphaFoldDB" id="A0A9N7YLC3"/>
<protein>
    <submittedName>
        <fullName evidence="2">Uncharacterized protein</fullName>
    </submittedName>
</protein>
<dbReference type="Proteomes" id="UP001153269">
    <property type="component" value="Unassembled WGS sequence"/>
</dbReference>
<proteinExistence type="predicted"/>
<keyword evidence="3" id="KW-1185">Reference proteome</keyword>
<organism evidence="2 3">
    <name type="scientific">Pleuronectes platessa</name>
    <name type="common">European plaice</name>
    <dbReference type="NCBI Taxonomy" id="8262"/>
    <lineage>
        <taxon>Eukaryota</taxon>
        <taxon>Metazoa</taxon>
        <taxon>Chordata</taxon>
        <taxon>Craniata</taxon>
        <taxon>Vertebrata</taxon>
        <taxon>Euteleostomi</taxon>
        <taxon>Actinopterygii</taxon>
        <taxon>Neopterygii</taxon>
        <taxon>Teleostei</taxon>
        <taxon>Neoteleostei</taxon>
        <taxon>Acanthomorphata</taxon>
        <taxon>Carangaria</taxon>
        <taxon>Pleuronectiformes</taxon>
        <taxon>Pleuronectoidei</taxon>
        <taxon>Pleuronectidae</taxon>
        <taxon>Pleuronectes</taxon>
    </lineage>
</organism>
<feature type="compositionally biased region" description="Basic and acidic residues" evidence="1">
    <location>
        <begin position="181"/>
        <end position="191"/>
    </location>
</feature>
<evidence type="ECO:0000256" key="1">
    <source>
        <dbReference type="SAM" id="MobiDB-lite"/>
    </source>
</evidence>
<dbReference type="EMBL" id="CADEAL010001150">
    <property type="protein sequence ID" value="CAB1429571.1"/>
    <property type="molecule type" value="Genomic_DNA"/>
</dbReference>
<evidence type="ECO:0000313" key="3">
    <source>
        <dbReference type="Proteomes" id="UP001153269"/>
    </source>
</evidence>
<feature type="region of interest" description="Disordered" evidence="1">
    <location>
        <begin position="171"/>
        <end position="194"/>
    </location>
</feature>
<gene>
    <name evidence="2" type="ORF">PLEPLA_LOCUS17549</name>
</gene>
<accession>A0A9N7YLC3</accession>
<reference evidence="2" key="1">
    <citation type="submission" date="2020-03" db="EMBL/GenBank/DDBJ databases">
        <authorList>
            <person name="Weist P."/>
        </authorList>
    </citation>
    <scope>NUCLEOTIDE SEQUENCE</scope>
</reference>
<sequence length="259" mass="27599">MFCPGRGASICLSLPVDSNLLPACPTQPNCPQLSKLDLLCSCVRCVCEHHSYCVVAFAALDSFGGQNGLGAAVVPQNLTVLRATEACVKLIALQQNGLSTCTCTVGSKLCSGAVQDTTARILTVTHSSFSVNRCQLFIAMTASATCKWCRADTVHPTWKCSLVIIGERSARSSAPSARGDGSMRYEHERHSVGPLPASDMRARICYRGAGPPNTACLPGRERGLTGGRRAAKSPPDPLHSHHHHHPQPSLPPLPCQRHT</sequence>
<comment type="caution">
    <text evidence="2">The sequence shown here is derived from an EMBL/GenBank/DDBJ whole genome shotgun (WGS) entry which is preliminary data.</text>
</comment>
<feature type="region of interest" description="Disordered" evidence="1">
    <location>
        <begin position="216"/>
        <end position="259"/>
    </location>
</feature>
<name>A0A9N7YLC3_PLEPL</name>
<feature type="compositionally biased region" description="Low complexity" evidence="1">
    <location>
        <begin position="171"/>
        <end position="180"/>
    </location>
</feature>
<evidence type="ECO:0000313" key="2">
    <source>
        <dbReference type="EMBL" id="CAB1429571.1"/>
    </source>
</evidence>